<dbReference type="EMBL" id="GBZX01000924">
    <property type="protein sequence ID" value="JAG91816.1"/>
    <property type="molecule type" value="mRNA"/>
</dbReference>
<accession>A0A0C9RW66</accession>
<feature type="domain" description="Single" evidence="4">
    <location>
        <begin position="37"/>
        <end position="101"/>
    </location>
</feature>
<evidence type="ECO:0000259" key="4">
    <source>
        <dbReference type="Pfam" id="PF15430"/>
    </source>
</evidence>
<keyword evidence="3" id="KW-0732">Signal</keyword>
<dbReference type="Pfam" id="PF15430">
    <property type="entry name" value="SVWC"/>
    <property type="match status" value="1"/>
</dbReference>
<dbReference type="GO" id="GO:0005576">
    <property type="term" value="C:extracellular region"/>
    <property type="evidence" value="ECO:0007669"/>
    <property type="project" value="UniProtKB-SubCell"/>
</dbReference>
<name>A0A0C9RW66_AMBAM</name>
<dbReference type="InterPro" id="IPR029277">
    <property type="entry name" value="SVWC_dom"/>
</dbReference>
<proteinExistence type="evidence at transcript level"/>
<comment type="subcellular location">
    <subcellularLocation>
        <location evidence="1">Secreted</location>
    </subcellularLocation>
</comment>
<dbReference type="AlphaFoldDB" id="A0A0C9RW66"/>
<feature type="signal peptide" evidence="3">
    <location>
        <begin position="1"/>
        <end position="15"/>
    </location>
</feature>
<reference evidence="5" key="1">
    <citation type="journal article" date="2015" name="PLoS ONE">
        <title>An Insight into the Sialome of the Lone Star Tick, Amblyomma americanum, with a Glimpse on Its Time Dependent Gene Expression.</title>
        <authorList>
            <person name="Karim S."/>
            <person name="Ribeiro J.M."/>
        </authorList>
    </citation>
    <scope>NUCLEOTIDE SEQUENCE</scope>
    <source>
        <tissue evidence="5">Salivary gland</tissue>
    </source>
</reference>
<feature type="chain" id="PRO_5013175656" evidence="3">
    <location>
        <begin position="16"/>
        <end position="110"/>
    </location>
</feature>
<sequence length="110" mass="11959">AAVVLLFFCASLITSKEEPAIKTVKVDIPVNVHRNKCVVSKDLSLFDGQNINVNKLCCIVTCDAKEKVLKGEFCDLLRYDDSFVASSSHPSGRFPFCCPVFTPGQAGSES</sequence>
<evidence type="ECO:0000313" key="5">
    <source>
        <dbReference type="EMBL" id="JAG91816.1"/>
    </source>
</evidence>
<keyword evidence="2" id="KW-0964">Secreted</keyword>
<feature type="non-terminal residue" evidence="5">
    <location>
        <position position="1"/>
    </location>
</feature>
<evidence type="ECO:0000256" key="1">
    <source>
        <dbReference type="ARBA" id="ARBA00004613"/>
    </source>
</evidence>
<organism evidence="5">
    <name type="scientific">Amblyomma americanum</name>
    <name type="common">Lone star tick</name>
    <dbReference type="NCBI Taxonomy" id="6943"/>
    <lineage>
        <taxon>Eukaryota</taxon>
        <taxon>Metazoa</taxon>
        <taxon>Ecdysozoa</taxon>
        <taxon>Arthropoda</taxon>
        <taxon>Chelicerata</taxon>
        <taxon>Arachnida</taxon>
        <taxon>Acari</taxon>
        <taxon>Parasitiformes</taxon>
        <taxon>Ixodida</taxon>
        <taxon>Ixodoidea</taxon>
        <taxon>Ixodidae</taxon>
        <taxon>Amblyomminae</taxon>
        <taxon>Amblyomma</taxon>
    </lineage>
</organism>
<evidence type="ECO:0000256" key="3">
    <source>
        <dbReference type="SAM" id="SignalP"/>
    </source>
</evidence>
<evidence type="ECO:0000256" key="2">
    <source>
        <dbReference type="ARBA" id="ARBA00022525"/>
    </source>
</evidence>
<protein>
    <submittedName>
        <fullName evidence="5">Putative secreted protein</fullName>
    </submittedName>
</protein>